<proteinExistence type="predicted"/>
<keyword evidence="2" id="KW-1185">Reference proteome</keyword>
<name>A0A7U4QN04_DESA2</name>
<dbReference type="CDD" id="cd00198">
    <property type="entry name" value="vWFA"/>
    <property type="match status" value="1"/>
</dbReference>
<gene>
    <name evidence="1" type="ORF">HS1_002524</name>
</gene>
<protein>
    <recommendedName>
        <fullName evidence="3">VWA domain-containing protein</fullName>
    </recommendedName>
</protein>
<dbReference type="KEGG" id="daw:HS1_002524"/>
<reference evidence="1 2" key="1">
    <citation type="submission" date="2015-10" db="EMBL/GenBank/DDBJ databases">
        <title>Candidatus Desulfofervidus auxilii, a hydrogenotrophic sulfate-reducing bacterium involved in the thermophilic anaerobic oxidation of methane.</title>
        <authorList>
            <person name="Krukenberg V."/>
            <person name="Richter M."/>
            <person name="Wegener G."/>
        </authorList>
    </citation>
    <scope>NUCLEOTIDE SEQUENCE [LARGE SCALE GENOMIC DNA]</scope>
    <source>
        <strain evidence="1 2">HS1</strain>
    </source>
</reference>
<dbReference type="EMBL" id="CP013015">
    <property type="protein sequence ID" value="AMM42306.1"/>
    <property type="molecule type" value="Genomic_DNA"/>
</dbReference>
<dbReference type="InterPro" id="IPR036465">
    <property type="entry name" value="vWFA_dom_sf"/>
</dbReference>
<sequence>MNREQLKKLFQKARADLCYPPICECKIAQEGTSEIDFVSPKYKIIVGEKFISHLSPKAVIGLFHHELNHWVKHPYDLKTVILETSWLDEYETESQVMIRNLFDDVIVTIDLVVNKGLEEIAQVYQELALKSKIDCLLRAFYQEVTGLSFGKLEIDKYLQKRLDALLQIDFLDTGRARLKNNIKQFAEIIKDMAEETEVPFYFFSWEHFSPSELRKAMRDIAEELDVEKYEKVMEKILGSPFLIKRGLGIRPGKKEQARPFIPPETSWYETRAQRYAIYISGTQKTDSLYPSEIRDFSLEDPIETFSFIESYGQFLPGISKRYKMSYFEGEIKVKVPDAIIVMDSSGSMKHPDRETSYAVLAAFAIARNYLEAGAKVGVINFSDKNLELFPTRERQKVYQLLKFHQRGGTTLHLEEFKAYMEKAENADCIIITDAGIENLSPLMETLSSLKQRLTFIWIKTDVGKTYAFHRHYHALKENLPPWVTFVEVENETDIPKIAIGKSFAEYVRDKKDS</sequence>
<dbReference type="OrthoDB" id="974562at2"/>
<dbReference type="Gene3D" id="3.40.50.410">
    <property type="entry name" value="von Willebrand factor, type A domain"/>
    <property type="match status" value="1"/>
</dbReference>
<dbReference type="RefSeq" id="WP_066066307.1">
    <property type="nucleotide sequence ID" value="NZ_CP013015.1"/>
</dbReference>
<evidence type="ECO:0000313" key="2">
    <source>
        <dbReference type="Proteomes" id="UP000070560"/>
    </source>
</evidence>
<dbReference type="AlphaFoldDB" id="A0A7U4QN04"/>
<accession>A0A7U4QN04</accession>
<evidence type="ECO:0008006" key="3">
    <source>
        <dbReference type="Google" id="ProtNLM"/>
    </source>
</evidence>
<evidence type="ECO:0000313" key="1">
    <source>
        <dbReference type="EMBL" id="AMM42306.1"/>
    </source>
</evidence>
<dbReference type="Proteomes" id="UP000070560">
    <property type="component" value="Chromosome"/>
</dbReference>
<organism evidence="1 2">
    <name type="scientific">Desulfofervidus auxilii</name>
    <dbReference type="NCBI Taxonomy" id="1621989"/>
    <lineage>
        <taxon>Bacteria</taxon>
        <taxon>Pseudomonadati</taxon>
        <taxon>Thermodesulfobacteriota</taxon>
        <taxon>Candidatus Desulfofervidia</taxon>
        <taxon>Candidatus Desulfofervidales</taxon>
        <taxon>Candidatus Desulfofervidaceae</taxon>
        <taxon>Candidatus Desulfofervidus</taxon>
    </lineage>
</organism>
<dbReference type="SUPFAM" id="SSF53300">
    <property type="entry name" value="vWA-like"/>
    <property type="match status" value="1"/>
</dbReference>